<reference evidence="1 2" key="1">
    <citation type="journal article" date="2016" name="ISME J.">
        <title>Global occurrence and heterogeneity of the Roseobacter-clade species Ruegeria mobilis.</title>
        <authorList>
            <person name="Sonnenschein E."/>
            <person name="Gram L."/>
        </authorList>
    </citation>
    <scope>NUCLEOTIDE SEQUENCE [LARGE SCALE GENOMIC DNA]</scope>
    <source>
        <strain evidence="1 2">F1926</strain>
    </source>
</reference>
<name>A0A1B1A0U0_9RHOB</name>
<sequence length="71" mass="7645">MTDAPANKDSVDIFGYLSVSAAKSKTAGALSSADRTTQIVKRLQDEEAKANAEKTARLRAFRKKSVQKSGE</sequence>
<protein>
    <submittedName>
        <fullName evidence="1">Uncharacterized protein</fullName>
    </submittedName>
</protein>
<evidence type="ECO:0000313" key="2">
    <source>
        <dbReference type="Proteomes" id="UP000013243"/>
    </source>
</evidence>
<dbReference type="KEGG" id="rmb:K529_005000"/>
<dbReference type="RefSeq" id="WP_005628612.1">
    <property type="nucleotide sequence ID" value="NZ_CP015230.1"/>
</dbReference>
<proteinExistence type="predicted"/>
<evidence type="ECO:0000313" key="1">
    <source>
        <dbReference type="EMBL" id="ANP40118.1"/>
    </source>
</evidence>
<dbReference type="Proteomes" id="UP000013243">
    <property type="component" value="Chromosome"/>
</dbReference>
<accession>A0A1B1A0U0</accession>
<dbReference type="EMBL" id="CP015230">
    <property type="protein sequence ID" value="ANP40118.1"/>
    <property type="molecule type" value="Genomic_DNA"/>
</dbReference>
<dbReference type="GeneID" id="28249166"/>
<gene>
    <name evidence="1" type="ORF">K529_005000</name>
</gene>
<dbReference type="AlphaFoldDB" id="A0A1B1A0U0"/>
<organism evidence="1 2">
    <name type="scientific">Tritonibacter mobilis F1926</name>
    <dbReference type="NCBI Taxonomy" id="1265309"/>
    <lineage>
        <taxon>Bacteria</taxon>
        <taxon>Pseudomonadati</taxon>
        <taxon>Pseudomonadota</taxon>
        <taxon>Alphaproteobacteria</taxon>
        <taxon>Rhodobacterales</taxon>
        <taxon>Paracoccaceae</taxon>
        <taxon>Tritonibacter</taxon>
    </lineage>
</organism>
<dbReference type="OrthoDB" id="9936435at2"/>